<dbReference type="Gene3D" id="1.20.1280.290">
    <property type="match status" value="2"/>
</dbReference>
<dbReference type="AlphaFoldDB" id="A0A1C3KD03"/>
<gene>
    <name evidence="9" type="primary">PmlGA01_090035800</name>
    <name evidence="9" type="ORF">PMLGA01_090035800</name>
</gene>
<evidence type="ECO:0000256" key="6">
    <source>
        <dbReference type="ARBA" id="ARBA00023136"/>
    </source>
</evidence>
<proteinExistence type="inferred from homology"/>
<evidence type="ECO:0000256" key="5">
    <source>
        <dbReference type="ARBA" id="ARBA00022989"/>
    </source>
</evidence>
<evidence type="ECO:0000313" key="9">
    <source>
        <dbReference type="EMBL" id="SBT71447.1"/>
    </source>
</evidence>
<keyword evidence="3 8" id="KW-0812">Transmembrane</keyword>
<dbReference type="InterPro" id="IPR016817">
    <property type="entry name" value="MannP-dilichol_defect-1"/>
</dbReference>
<dbReference type="PANTHER" id="PTHR12226">
    <property type="entry name" value="MANNOSE-P-DOLICHOL UTILIZATION DEFECT 1 LEC35 -RELATED"/>
    <property type="match status" value="1"/>
</dbReference>
<evidence type="ECO:0000256" key="2">
    <source>
        <dbReference type="ARBA" id="ARBA00022448"/>
    </source>
</evidence>
<keyword evidence="5 8" id="KW-1133">Transmembrane helix</keyword>
<feature type="transmembrane region" description="Helical" evidence="8">
    <location>
        <begin position="20"/>
        <end position="40"/>
    </location>
</feature>
<keyword evidence="6 8" id="KW-0472">Membrane</keyword>
<protein>
    <recommendedName>
        <fullName evidence="11">PQ-loop repeat-containing protein</fullName>
    </recommendedName>
</protein>
<evidence type="ECO:0000256" key="3">
    <source>
        <dbReference type="ARBA" id="ARBA00022692"/>
    </source>
</evidence>
<reference evidence="9 10" key="1">
    <citation type="submission" date="2016-06" db="EMBL/GenBank/DDBJ databases">
        <authorList>
            <consortium name="Pathogen Informatics"/>
        </authorList>
    </citation>
    <scope>NUCLEOTIDE SEQUENCE [LARGE SCALE GENOMIC DNA]</scope>
    <source>
        <strain evidence="9">PmlGA01</strain>
    </source>
</reference>
<evidence type="ECO:0000256" key="8">
    <source>
        <dbReference type="SAM" id="Phobius"/>
    </source>
</evidence>
<dbReference type="Pfam" id="PF04193">
    <property type="entry name" value="PQ-loop"/>
    <property type="match status" value="2"/>
</dbReference>
<feature type="transmembrane region" description="Helical" evidence="8">
    <location>
        <begin position="173"/>
        <end position="198"/>
    </location>
</feature>
<comment type="subcellular location">
    <subcellularLocation>
        <location evidence="1">Membrane</location>
        <topology evidence="1">Multi-pass membrane protein</topology>
    </subcellularLocation>
</comment>
<dbReference type="VEuPathDB" id="PlasmoDB:PmUG01_09044200"/>
<feature type="transmembrane region" description="Helical" evidence="8">
    <location>
        <begin position="114"/>
        <end position="131"/>
    </location>
</feature>
<dbReference type="GO" id="GO:0016020">
    <property type="term" value="C:membrane"/>
    <property type="evidence" value="ECO:0007669"/>
    <property type="project" value="UniProtKB-SubCell"/>
</dbReference>
<evidence type="ECO:0008006" key="11">
    <source>
        <dbReference type="Google" id="ProtNLM"/>
    </source>
</evidence>
<evidence type="ECO:0000313" key="10">
    <source>
        <dbReference type="Proteomes" id="UP000219799"/>
    </source>
</evidence>
<sequence length="206" mass="23747">MQRANFNVFSEGFYDRQNVLSALNNLLICSLIVGSCFVKLPQLKKIISNKNAAGLSIMTFYLEIIVSTSLIAFSIKKKINYKLYLDIILINVQNLLIVYFMWKYNNKYSKYKKALKISFYVLFNLYLLFALPDVLVPLLGITSAPLRCLSKIPQIYLNHKNKNTRNLSFTSCVLVFCGNLAKIFTILFNIDNIIYIVCNHKTKLDK</sequence>
<name>A0A1C3KD03_PLAMA</name>
<dbReference type="EMBL" id="LT594497">
    <property type="protein sequence ID" value="SBT71447.1"/>
    <property type="molecule type" value="Genomic_DNA"/>
</dbReference>
<organism evidence="9 10">
    <name type="scientific">Plasmodium malariae</name>
    <dbReference type="NCBI Taxonomy" id="5858"/>
    <lineage>
        <taxon>Eukaryota</taxon>
        <taxon>Sar</taxon>
        <taxon>Alveolata</taxon>
        <taxon>Apicomplexa</taxon>
        <taxon>Aconoidasida</taxon>
        <taxon>Haemosporida</taxon>
        <taxon>Plasmodiidae</taxon>
        <taxon>Plasmodium</taxon>
        <taxon>Plasmodium (Plasmodium)</taxon>
    </lineage>
</organism>
<keyword evidence="2" id="KW-0813">Transport</keyword>
<dbReference type="Proteomes" id="UP000219799">
    <property type="component" value="Chromosome 9"/>
</dbReference>
<dbReference type="PANTHER" id="PTHR12226:SF2">
    <property type="entry name" value="MANNOSE-P-DOLICHOL UTILIZATION DEFECT 1 PROTEIN"/>
    <property type="match status" value="1"/>
</dbReference>
<comment type="similarity">
    <text evidence="7">Belongs to the MPDU1 (TC 2.A.43.3) family.</text>
</comment>
<feature type="transmembrane region" description="Helical" evidence="8">
    <location>
        <begin position="81"/>
        <end position="102"/>
    </location>
</feature>
<evidence type="ECO:0000256" key="7">
    <source>
        <dbReference type="ARBA" id="ARBA00038475"/>
    </source>
</evidence>
<keyword evidence="4" id="KW-0677">Repeat</keyword>
<evidence type="ECO:0000256" key="1">
    <source>
        <dbReference type="ARBA" id="ARBA00004141"/>
    </source>
</evidence>
<evidence type="ECO:0000256" key="4">
    <source>
        <dbReference type="ARBA" id="ARBA00022737"/>
    </source>
</evidence>
<accession>A0A1C3KD03</accession>
<dbReference type="InterPro" id="IPR006603">
    <property type="entry name" value="PQ-loop_rpt"/>
</dbReference>
<feature type="transmembrane region" description="Helical" evidence="8">
    <location>
        <begin position="52"/>
        <end position="75"/>
    </location>
</feature>
<dbReference type="SMART" id="SM00679">
    <property type="entry name" value="CTNS"/>
    <property type="match status" value="2"/>
</dbReference>